<reference evidence="2" key="1">
    <citation type="journal article" date="2018" name="Genome Res.">
        <title>The genomic architecture and molecular evolution of ant odorant receptors.</title>
        <authorList>
            <person name="McKenzie S.K."/>
            <person name="Kronauer D.J.C."/>
        </authorList>
    </citation>
    <scope>NUCLEOTIDE SEQUENCE [LARGE SCALE GENOMIC DNA]</scope>
    <source>
        <strain evidence="2">Clonal line C1</strain>
    </source>
</reference>
<organism evidence="2">
    <name type="scientific">Ooceraea biroi</name>
    <name type="common">Clonal raider ant</name>
    <name type="synonym">Cerapachys biroi</name>
    <dbReference type="NCBI Taxonomy" id="2015173"/>
    <lineage>
        <taxon>Eukaryota</taxon>
        <taxon>Metazoa</taxon>
        <taxon>Ecdysozoa</taxon>
        <taxon>Arthropoda</taxon>
        <taxon>Hexapoda</taxon>
        <taxon>Insecta</taxon>
        <taxon>Pterygota</taxon>
        <taxon>Neoptera</taxon>
        <taxon>Endopterygota</taxon>
        <taxon>Hymenoptera</taxon>
        <taxon>Apocrita</taxon>
        <taxon>Aculeata</taxon>
        <taxon>Formicoidea</taxon>
        <taxon>Formicidae</taxon>
        <taxon>Dorylinae</taxon>
        <taxon>Ooceraea</taxon>
    </lineage>
</organism>
<sequence length="105" mass="11897">MQLKSAEVSADVADTVDASSNLPRSQETRKSKTKKVKNYLRKCKGALSERLLEEDRRADLSRSRTSLYEDARTTSPEPQPSPEKKTPTKESKFHDEETEERDGLA</sequence>
<gene>
    <name evidence="2" type="ORF">DMN91_000117</name>
</gene>
<name>A0A3L8E1J1_OOCBI</name>
<accession>A0A3L8E1J1</accession>
<feature type="region of interest" description="Disordered" evidence="1">
    <location>
        <begin position="53"/>
        <end position="105"/>
    </location>
</feature>
<feature type="compositionally biased region" description="Basic and acidic residues" evidence="1">
    <location>
        <begin position="82"/>
        <end position="105"/>
    </location>
</feature>
<dbReference type="Proteomes" id="UP000279307">
    <property type="component" value="Chromosome 1"/>
</dbReference>
<dbReference type="OrthoDB" id="6152532at2759"/>
<evidence type="ECO:0000256" key="1">
    <source>
        <dbReference type="SAM" id="MobiDB-lite"/>
    </source>
</evidence>
<feature type="region of interest" description="Disordered" evidence="1">
    <location>
        <begin position="1"/>
        <end position="37"/>
    </location>
</feature>
<reference evidence="2" key="2">
    <citation type="submission" date="2018-07" db="EMBL/GenBank/DDBJ databases">
        <authorList>
            <person name="Mckenzie S.K."/>
            <person name="Kronauer D.J.C."/>
        </authorList>
    </citation>
    <scope>NUCLEOTIDE SEQUENCE</scope>
    <source>
        <strain evidence="2">Clonal line C1</strain>
    </source>
</reference>
<protein>
    <submittedName>
        <fullName evidence="2">Uncharacterized protein</fullName>
    </submittedName>
</protein>
<dbReference type="AlphaFoldDB" id="A0A3L8E1J1"/>
<comment type="caution">
    <text evidence="2">The sequence shown here is derived from an EMBL/GenBank/DDBJ whole genome shotgun (WGS) entry which is preliminary data.</text>
</comment>
<dbReference type="EMBL" id="QOIP01000001">
    <property type="protein sequence ID" value="RLU26323.1"/>
    <property type="molecule type" value="Genomic_DNA"/>
</dbReference>
<proteinExistence type="predicted"/>
<feature type="compositionally biased region" description="Basic and acidic residues" evidence="1">
    <location>
        <begin position="53"/>
        <end position="72"/>
    </location>
</feature>
<evidence type="ECO:0000313" key="2">
    <source>
        <dbReference type="EMBL" id="RLU26323.1"/>
    </source>
</evidence>